<name>A0A1G8AHW3_9FIRM</name>
<evidence type="ECO:0000313" key="1">
    <source>
        <dbReference type="EMBL" id="SDH20548.1"/>
    </source>
</evidence>
<protein>
    <submittedName>
        <fullName evidence="1">Uncharacterized protein</fullName>
    </submittedName>
</protein>
<dbReference type="AlphaFoldDB" id="A0A1G8AHW3"/>
<dbReference type="STRING" id="1121419.SAMN05443529_11110"/>
<gene>
    <name evidence="1" type="ORF">SAMN05443529_11110</name>
</gene>
<keyword evidence="2" id="KW-1185">Reference proteome</keyword>
<dbReference type="EMBL" id="FNCP01000011">
    <property type="protein sequence ID" value="SDH20548.1"/>
    <property type="molecule type" value="Genomic_DNA"/>
</dbReference>
<dbReference type="Proteomes" id="UP000198656">
    <property type="component" value="Unassembled WGS sequence"/>
</dbReference>
<proteinExistence type="predicted"/>
<organism evidence="1 2">
    <name type="scientific">Desulfosporosinus hippei DSM 8344</name>
    <dbReference type="NCBI Taxonomy" id="1121419"/>
    <lineage>
        <taxon>Bacteria</taxon>
        <taxon>Bacillati</taxon>
        <taxon>Bacillota</taxon>
        <taxon>Clostridia</taxon>
        <taxon>Eubacteriales</taxon>
        <taxon>Desulfitobacteriaceae</taxon>
        <taxon>Desulfosporosinus</taxon>
    </lineage>
</organism>
<sequence length="39" mass="4584">MIWQKKCKFVFVVPKAKGIDKQKPSLESIRIAQGWFFVT</sequence>
<reference evidence="2" key="1">
    <citation type="submission" date="2016-10" db="EMBL/GenBank/DDBJ databases">
        <authorList>
            <person name="Varghese N."/>
            <person name="Submissions S."/>
        </authorList>
    </citation>
    <scope>NUCLEOTIDE SEQUENCE [LARGE SCALE GENOMIC DNA]</scope>
    <source>
        <strain evidence="2">DSM 8344</strain>
    </source>
</reference>
<accession>A0A1G8AHW3</accession>
<evidence type="ECO:0000313" key="2">
    <source>
        <dbReference type="Proteomes" id="UP000198656"/>
    </source>
</evidence>